<dbReference type="InterPro" id="IPR009009">
    <property type="entry name" value="RlpA-like_DPBB"/>
</dbReference>
<dbReference type="Proteomes" id="UP001479436">
    <property type="component" value="Unassembled WGS sequence"/>
</dbReference>
<dbReference type="PANTHER" id="PTHR31836:SF21">
    <property type="entry name" value="EXPANSIN-LIKE PROTEIN 7"/>
    <property type="match status" value="1"/>
</dbReference>
<evidence type="ECO:0000256" key="2">
    <source>
        <dbReference type="SAM" id="MobiDB-lite"/>
    </source>
</evidence>
<keyword evidence="1 3" id="KW-0732">Signal</keyword>
<feature type="signal peptide" evidence="3">
    <location>
        <begin position="1"/>
        <end position="21"/>
    </location>
</feature>
<sequence>MLNSITFSALVALSLSPMIQAAPVSVGSGISFNKRDGFSGEGTYYDPGLGSCEVTSGPNELIAALNIVQFGSYPRPSNSPACFSCAMVHGPLGSVKVKIVDMCPGCKSGDLDLSPAAFDQVAKKEQGRIPITWEYVSCNGGDPQPPKPEKPTKTTALPETTETEKPTSTIKPKPTPTESVTPTATSKPKPTQTKVSKRISSTVYKKPIPTDEPKPSGVCDFSGRRCVSSEESSGFESCVHGKLFKQRCAHGTVCKTEYGDISCTWA</sequence>
<dbReference type="SUPFAM" id="SSF50685">
    <property type="entry name" value="Barwin-like endoglucanases"/>
    <property type="match status" value="1"/>
</dbReference>
<dbReference type="InterPro" id="IPR036908">
    <property type="entry name" value="RlpA-like_sf"/>
</dbReference>
<evidence type="ECO:0000259" key="4">
    <source>
        <dbReference type="Pfam" id="PF03330"/>
    </source>
</evidence>
<proteinExistence type="predicted"/>
<evidence type="ECO:0000256" key="3">
    <source>
        <dbReference type="SAM" id="SignalP"/>
    </source>
</evidence>
<comment type="caution">
    <text evidence="5">The sequence shown here is derived from an EMBL/GenBank/DDBJ whole genome shotgun (WGS) entry which is preliminary data.</text>
</comment>
<accession>A0ABR2VTV7</accession>
<dbReference type="Gene3D" id="2.40.40.10">
    <property type="entry name" value="RlpA-like domain"/>
    <property type="match status" value="1"/>
</dbReference>
<feature type="compositionally biased region" description="Low complexity" evidence="2">
    <location>
        <begin position="153"/>
        <end position="178"/>
    </location>
</feature>
<evidence type="ECO:0000313" key="5">
    <source>
        <dbReference type="EMBL" id="KAK9702069.1"/>
    </source>
</evidence>
<evidence type="ECO:0000256" key="1">
    <source>
        <dbReference type="ARBA" id="ARBA00022729"/>
    </source>
</evidence>
<organism evidence="5 6">
    <name type="scientific">Basidiobolus ranarum</name>
    <dbReference type="NCBI Taxonomy" id="34480"/>
    <lineage>
        <taxon>Eukaryota</taxon>
        <taxon>Fungi</taxon>
        <taxon>Fungi incertae sedis</taxon>
        <taxon>Zoopagomycota</taxon>
        <taxon>Entomophthoromycotina</taxon>
        <taxon>Basidiobolomycetes</taxon>
        <taxon>Basidiobolales</taxon>
        <taxon>Basidiobolaceae</taxon>
        <taxon>Basidiobolus</taxon>
    </lineage>
</organism>
<dbReference type="InterPro" id="IPR051477">
    <property type="entry name" value="Expansin_CellWall"/>
</dbReference>
<dbReference type="Pfam" id="PF03330">
    <property type="entry name" value="DPBB_1"/>
    <property type="match status" value="1"/>
</dbReference>
<feature type="domain" description="RlpA-like protein double-psi beta-barrel" evidence="4">
    <location>
        <begin position="90"/>
        <end position="132"/>
    </location>
</feature>
<name>A0ABR2VTV7_9FUNG</name>
<dbReference type="EMBL" id="JASJQH010007756">
    <property type="protein sequence ID" value="KAK9702069.1"/>
    <property type="molecule type" value="Genomic_DNA"/>
</dbReference>
<feature type="compositionally biased region" description="Polar residues" evidence="2">
    <location>
        <begin position="179"/>
        <end position="199"/>
    </location>
</feature>
<feature type="chain" id="PRO_5046855312" description="RlpA-like protein double-psi beta-barrel domain-containing protein" evidence="3">
    <location>
        <begin position="22"/>
        <end position="266"/>
    </location>
</feature>
<keyword evidence="6" id="KW-1185">Reference proteome</keyword>
<protein>
    <recommendedName>
        <fullName evidence="4">RlpA-like protein double-psi beta-barrel domain-containing protein</fullName>
    </recommendedName>
</protein>
<dbReference type="CDD" id="cd22272">
    <property type="entry name" value="DPBB_EXLX1-like"/>
    <property type="match status" value="1"/>
</dbReference>
<feature type="region of interest" description="Disordered" evidence="2">
    <location>
        <begin position="135"/>
        <end position="199"/>
    </location>
</feature>
<gene>
    <name evidence="5" type="ORF">K7432_011417</name>
</gene>
<reference evidence="5 6" key="1">
    <citation type="submission" date="2023-04" db="EMBL/GenBank/DDBJ databases">
        <title>Genome of Basidiobolus ranarum AG-B5.</title>
        <authorList>
            <person name="Stajich J.E."/>
            <person name="Carter-House D."/>
            <person name="Gryganskyi A."/>
        </authorList>
    </citation>
    <scope>NUCLEOTIDE SEQUENCE [LARGE SCALE GENOMIC DNA]</scope>
    <source>
        <strain evidence="5 6">AG-B5</strain>
    </source>
</reference>
<evidence type="ECO:0000313" key="6">
    <source>
        <dbReference type="Proteomes" id="UP001479436"/>
    </source>
</evidence>
<dbReference type="PANTHER" id="PTHR31836">
    <property type="match status" value="1"/>
</dbReference>